<dbReference type="InterPro" id="IPR001466">
    <property type="entry name" value="Beta-lactam-related"/>
</dbReference>
<feature type="signal peptide" evidence="2">
    <location>
        <begin position="1"/>
        <end position="18"/>
    </location>
</feature>
<evidence type="ECO:0000256" key="1">
    <source>
        <dbReference type="ARBA" id="ARBA00038215"/>
    </source>
</evidence>
<dbReference type="AlphaFoldDB" id="A0AAD7DDH7"/>
<accession>A0AAD7DDH7</accession>
<dbReference type="InterPro" id="IPR012338">
    <property type="entry name" value="Beta-lactam/transpept-like"/>
</dbReference>
<dbReference type="PANTHER" id="PTHR46825">
    <property type="entry name" value="D-ALANYL-D-ALANINE-CARBOXYPEPTIDASE/ENDOPEPTIDASE AMPH"/>
    <property type="match status" value="1"/>
</dbReference>
<dbReference type="EMBL" id="JARKIE010000093">
    <property type="protein sequence ID" value="KAJ7686800.1"/>
    <property type="molecule type" value="Genomic_DNA"/>
</dbReference>
<reference evidence="4" key="1">
    <citation type="submission" date="2023-03" db="EMBL/GenBank/DDBJ databases">
        <title>Massive genome expansion in bonnet fungi (Mycena s.s.) driven by repeated elements and novel gene families across ecological guilds.</title>
        <authorList>
            <consortium name="Lawrence Berkeley National Laboratory"/>
            <person name="Harder C.B."/>
            <person name="Miyauchi S."/>
            <person name="Viragh M."/>
            <person name="Kuo A."/>
            <person name="Thoen E."/>
            <person name="Andreopoulos B."/>
            <person name="Lu D."/>
            <person name="Skrede I."/>
            <person name="Drula E."/>
            <person name="Henrissat B."/>
            <person name="Morin E."/>
            <person name="Kohler A."/>
            <person name="Barry K."/>
            <person name="LaButti K."/>
            <person name="Morin E."/>
            <person name="Salamov A."/>
            <person name="Lipzen A."/>
            <person name="Mereny Z."/>
            <person name="Hegedus B."/>
            <person name="Baldrian P."/>
            <person name="Stursova M."/>
            <person name="Weitz H."/>
            <person name="Taylor A."/>
            <person name="Grigoriev I.V."/>
            <person name="Nagy L.G."/>
            <person name="Martin F."/>
            <person name="Kauserud H."/>
        </authorList>
    </citation>
    <scope>NUCLEOTIDE SEQUENCE</scope>
    <source>
        <strain evidence="4">CBHHK067</strain>
    </source>
</reference>
<dbReference type="Gene3D" id="3.40.710.10">
    <property type="entry name" value="DD-peptidase/beta-lactamase superfamily"/>
    <property type="match status" value="1"/>
</dbReference>
<feature type="chain" id="PRO_5041922783" evidence="2">
    <location>
        <begin position="19"/>
        <end position="598"/>
    </location>
</feature>
<dbReference type="InterPro" id="IPR050491">
    <property type="entry name" value="AmpC-like"/>
</dbReference>
<keyword evidence="5" id="KW-1185">Reference proteome</keyword>
<comment type="similarity">
    <text evidence="1">Belongs to the peptidase S12 family.</text>
</comment>
<feature type="domain" description="Beta-lactamase-related" evidence="3">
    <location>
        <begin position="45"/>
        <end position="380"/>
    </location>
</feature>
<organism evidence="4 5">
    <name type="scientific">Mycena rosella</name>
    <name type="common">Pink bonnet</name>
    <name type="synonym">Agaricus rosellus</name>
    <dbReference type="NCBI Taxonomy" id="1033263"/>
    <lineage>
        <taxon>Eukaryota</taxon>
        <taxon>Fungi</taxon>
        <taxon>Dikarya</taxon>
        <taxon>Basidiomycota</taxon>
        <taxon>Agaricomycotina</taxon>
        <taxon>Agaricomycetes</taxon>
        <taxon>Agaricomycetidae</taxon>
        <taxon>Agaricales</taxon>
        <taxon>Marasmiineae</taxon>
        <taxon>Mycenaceae</taxon>
        <taxon>Mycena</taxon>
    </lineage>
</organism>
<sequence length="598" mass="64338">MLLLSLFAFSHLLCFATAIKNGTILTSDIDTFITNTLASWNSPAGVSVAVIRQDGQGGWIVETKGYGNAKADGTKVTTDTLFAIGSESKLFDILSTGLLISNKSLATPISWTTKIGSIIPDWELMDPAASNGSTIMDLMSHRTGMPRHDASLGYNDTLPAIIKRLRYLKPSVEFRQEFQYNNLMYAVLSYIPTVLLPSKPSLAKYVQDNIFGPLGMKDSTYSFAHANATGKLADSFAREGDSTTNPLTAPAAHALPFWLQIGGDDGSTNFVAGPGGVISSITDVVTWLKMLISNGVNPATNETLIPPSVLEAVTSGITVWPFDADTYPELSPSVYGGGQYKSDYRGHDLIEHGGDVTGFHSMFTRFPYEGAGVAILSNDDLFYIREVIRYRLIDELFELEPVDWNTRYQQLAVGTAQVRASLVSTPRAANATPPTGGISSLVGNYSNPGYTEVEMCLIFPASVSSSDACNMLAQTLNSTFPSLIDPAVPTLAFTWDRLASQYNVLTHFNGDLFNLTGWTGKPTGNASSPIWAYDAGFSSTHIEFGAGGFGLQDGVWGAASGVPDPQGRTAEERAEVWFTAVEARSSPRFGGRFFSGGN</sequence>
<evidence type="ECO:0000313" key="4">
    <source>
        <dbReference type="EMBL" id="KAJ7686800.1"/>
    </source>
</evidence>
<evidence type="ECO:0000259" key="3">
    <source>
        <dbReference type="Pfam" id="PF00144"/>
    </source>
</evidence>
<comment type="caution">
    <text evidence="4">The sequence shown here is derived from an EMBL/GenBank/DDBJ whole genome shotgun (WGS) entry which is preliminary data.</text>
</comment>
<protein>
    <submittedName>
        <fullName evidence="4">Beta-lactamase/transpeptidase-like protein</fullName>
    </submittedName>
</protein>
<name>A0AAD7DDH7_MYCRO</name>
<evidence type="ECO:0000313" key="5">
    <source>
        <dbReference type="Proteomes" id="UP001221757"/>
    </source>
</evidence>
<evidence type="ECO:0000256" key="2">
    <source>
        <dbReference type="SAM" id="SignalP"/>
    </source>
</evidence>
<dbReference type="SUPFAM" id="SSF56601">
    <property type="entry name" value="beta-lactamase/transpeptidase-like"/>
    <property type="match status" value="1"/>
</dbReference>
<dbReference type="Proteomes" id="UP001221757">
    <property type="component" value="Unassembled WGS sequence"/>
</dbReference>
<keyword evidence="2" id="KW-0732">Signal</keyword>
<dbReference type="PANTHER" id="PTHR46825:SF15">
    <property type="entry name" value="BETA-LACTAMASE-RELATED DOMAIN-CONTAINING PROTEIN"/>
    <property type="match status" value="1"/>
</dbReference>
<proteinExistence type="inferred from homology"/>
<gene>
    <name evidence="4" type="ORF">B0H17DRAFT_1013286</name>
</gene>
<dbReference type="Pfam" id="PF00144">
    <property type="entry name" value="Beta-lactamase"/>
    <property type="match status" value="1"/>
</dbReference>